<dbReference type="CDD" id="cd18186">
    <property type="entry name" value="BTB_POZ_ZBTB_KLHL-like"/>
    <property type="match status" value="1"/>
</dbReference>
<dbReference type="AlphaFoldDB" id="L8GD31"/>
<evidence type="ECO:0000313" key="3">
    <source>
        <dbReference type="Proteomes" id="UP000011083"/>
    </source>
</evidence>
<name>L8GD31_ACACF</name>
<dbReference type="SUPFAM" id="SSF54695">
    <property type="entry name" value="POZ domain"/>
    <property type="match status" value="1"/>
</dbReference>
<dbReference type="EMBL" id="KB008169">
    <property type="protein sequence ID" value="ELR10972.1"/>
    <property type="molecule type" value="Genomic_DNA"/>
</dbReference>
<dbReference type="PANTHER" id="PTHR24413">
    <property type="entry name" value="SPECKLE-TYPE POZ PROTEIN"/>
    <property type="match status" value="1"/>
</dbReference>
<dbReference type="VEuPathDB" id="AmoebaDB:ACA1_103600"/>
<gene>
    <name evidence="2" type="ORF">ACA1_103600</name>
</gene>
<dbReference type="RefSeq" id="XP_004332985.1">
    <property type="nucleotide sequence ID" value="XM_004332937.1"/>
</dbReference>
<dbReference type="GeneID" id="14911395"/>
<dbReference type="InterPro" id="IPR011333">
    <property type="entry name" value="SKP1/BTB/POZ_sf"/>
</dbReference>
<dbReference type="STRING" id="1257118.L8GD31"/>
<dbReference type="SMART" id="SM00225">
    <property type="entry name" value="BTB"/>
    <property type="match status" value="1"/>
</dbReference>
<feature type="domain" description="BTB" evidence="1">
    <location>
        <begin position="170"/>
        <end position="240"/>
    </location>
</feature>
<dbReference type="InterPro" id="IPR029071">
    <property type="entry name" value="Ubiquitin-like_domsf"/>
</dbReference>
<dbReference type="InterPro" id="IPR000210">
    <property type="entry name" value="BTB/POZ_dom"/>
</dbReference>
<proteinExistence type="predicted"/>
<evidence type="ECO:0000313" key="2">
    <source>
        <dbReference type="EMBL" id="ELR10972.1"/>
    </source>
</evidence>
<evidence type="ECO:0000259" key="1">
    <source>
        <dbReference type="PROSITE" id="PS50097"/>
    </source>
</evidence>
<protein>
    <submittedName>
        <fullName evidence="2">BTB/POZ domain containing protein</fullName>
    </submittedName>
</protein>
<dbReference type="OrthoDB" id="10249567at2759"/>
<dbReference type="Proteomes" id="UP000011083">
    <property type="component" value="Unassembled WGS sequence"/>
</dbReference>
<dbReference type="Pfam" id="PF00651">
    <property type="entry name" value="BTB"/>
    <property type="match status" value="1"/>
</dbReference>
<sequence length="340" mass="38773">MEDANVIKIKVIAAEDLYVDESKEALRVVHGQSVEFRIPKTIRLLKLKKRYCEEYNLHLDGANTSTRSGVQFKFGNRTIDDNDTVCPSSLPRPFTLFFMHRDADERSFVCGTGGGQCGSLCLTTNDVIKVHHTPEFHCYLNSTSVPGKTLQSDMRELYLEAMRSGGHGSTDVVFNVGKEKVHAHKLILTARCEKLRAMFSSSFAEYNEQKTGEVAIEGHDPSTFRLMLEWIYCDNVQMPTTAEGCLQLLALAEEMLLFPLKTTYHVDFLKQKCKQYIMDHYDEMLREQPEFEKELCKVPELLVELTRSALSREEPRRYVVLETSIGSPSTGRGEKRRRGN</sequence>
<dbReference type="Gene3D" id="3.10.20.90">
    <property type="entry name" value="Phosphatidylinositol 3-kinase Catalytic Subunit, Chain A, domain 1"/>
    <property type="match status" value="1"/>
</dbReference>
<dbReference type="PROSITE" id="PS50097">
    <property type="entry name" value="BTB"/>
    <property type="match status" value="1"/>
</dbReference>
<dbReference type="Gene3D" id="3.30.710.10">
    <property type="entry name" value="Potassium Channel Kv1.1, Chain A"/>
    <property type="match status" value="1"/>
</dbReference>
<accession>L8GD31</accession>
<dbReference type="KEGG" id="acan:ACA1_103600"/>
<keyword evidence="3" id="KW-1185">Reference proteome</keyword>
<reference evidence="2 3" key="1">
    <citation type="journal article" date="2013" name="Genome Biol.">
        <title>Genome of Acanthamoeba castellanii highlights extensive lateral gene transfer and early evolution of tyrosine kinase signaling.</title>
        <authorList>
            <person name="Clarke M."/>
            <person name="Lohan A.J."/>
            <person name="Liu B."/>
            <person name="Lagkouvardos I."/>
            <person name="Roy S."/>
            <person name="Zafar N."/>
            <person name="Bertelli C."/>
            <person name="Schilde C."/>
            <person name="Kianianmomeni A."/>
            <person name="Burglin T.R."/>
            <person name="Frech C."/>
            <person name="Turcotte B."/>
            <person name="Kopec K.O."/>
            <person name="Synnott J.M."/>
            <person name="Choo C."/>
            <person name="Paponov I."/>
            <person name="Finkler A."/>
            <person name="Soon Heng Tan C."/>
            <person name="Hutchins A.P."/>
            <person name="Weinmeier T."/>
            <person name="Rattei T."/>
            <person name="Chu J.S."/>
            <person name="Gimenez G."/>
            <person name="Irimia M."/>
            <person name="Rigden D.J."/>
            <person name="Fitzpatrick D.A."/>
            <person name="Lorenzo-Morales J."/>
            <person name="Bateman A."/>
            <person name="Chiu C.H."/>
            <person name="Tang P."/>
            <person name="Hegemann P."/>
            <person name="Fromm H."/>
            <person name="Raoult D."/>
            <person name="Greub G."/>
            <person name="Miranda-Saavedra D."/>
            <person name="Chen N."/>
            <person name="Nash P."/>
            <person name="Ginger M.L."/>
            <person name="Horn M."/>
            <person name="Schaap P."/>
            <person name="Caler L."/>
            <person name="Loftus B."/>
        </authorList>
    </citation>
    <scope>NUCLEOTIDE SEQUENCE [LARGE SCALE GENOMIC DNA]</scope>
    <source>
        <strain evidence="2 3">Neff</strain>
    </source>
</reference>
<dbReference type="SUPFAM" id="SSF54236">
    <property type="entry name" value="Ubiquitin-like"/>
    <property type="match status" value="1"/>
</dbReference>
<organism evidence="2 3">
    <name type="scientific">Acanthamoeba castellanii (strain ATCC 30010 / Neff)</name>
    <dbReference type="NCBI Taxonomy" id="1257118"/>
    <lineage>
        <taxon>Eukaryota</taxon>
        <taxon>Amoebozoa</taxon>
        <taxon>Discosea</taxon>
        <taxon>Longamoebia</taxon>
        <taxon>Centramoebida</taxon>
        <taxon>Acanthamoebidae</taxon>
        <taxon>Acanthamoeba</taxon>
    </lineage>
</organism>